<keyword evidence="2 6" id="KW-0489">Methyltransferase</keyword>
<dbReference type="CDD" id="cd02440">
    <property type="entry name" value="AdoMet_MTases"/>
    <property type="match status" value="1"/>
</dbReference>
<evidence type="ECO:0000256" key="1">
    <source>
        <dbReference type="ARBA" id="ARBA00010815"/>
    </source>
</evidence>
<evidence type="ECO:0000313" key="6">
    <source>
        <dbReference type="EMBL" id="AIY40783.1"/>
    </source>
</evidence>
<dbReference type="PANTHER" id="PTHR43667:SF1">
    <property type="entry name" value="CYCLOPROPANE-FATTY-ACYL-PHOSPHOLIPID SYNTHASE"/>
    <property type="match status" value="1"/>
</dbReference>
<proteinExistence type="inferred from homology"/>
<reference evidence="7" key="1">
    <citation type="journal article" date="2014" name="Soil Biol. Biochem.">
        <title>Structure and function of bacterial communities in ageing soils: Insights from the Mendocino ecological staircase.</title>
        <authorList>
            <person name="Uroz S."/>
            <person name="Tech J.J."/>
            <person name="Sawaya N.A."/>
            <person name="Frey-Klett P."/>
            <person name="Leveau J.H.J."/>
        </authorList>
    </citation>
    <scope>NUCLEOTIDE SEQUENCE [LARGE SCALE GENOMIC DNA]</scope>
    <source>
        <strain evidence="7">Cal35</strain>
    </source>
</reference>
<organism evidence="6 7">
    <name type="scientific">Collimonas arenae</name>
    <dbReference type="NCBI Taxonomy" id="279058"/>
    <lineage>
        <taxon>Bacteria</taxon>
        <taxon>Pseudomonadati</taxon>
        <taxon>Pseudomonadota</taxon>
        <taxon>Betaproteobacteria</taxon>
        <taxon>Burkholderiales</taxon>
        <taxon>Oxalobacteraceae</taxon>
        <taxon>Collimonas</taxon>
    </lineage>
</organism>
<accession>A0A0A1F7V5</accession>
<dbReference type="PANTHER" id="PTHR43667">
    <property type="entry name" value="CYCLOPROPANE-FATTY-ACYL-PHOSPHOLIPID SYNTHASE"/>
    <property type="match status" value="1"/>
</dbReference>
<dbReference type="GO" id="GO:0008610">
    <property type="term" value="P:lipid biosynthetic process"/>
    <property type="evidence" value="ECO:0007669"/>
    <property type="project" value="InterPro"/>
</dbReference>
<evidence type="ECO:0000256" key="5">
    <source>
        <dbReference type="ARBA" id="ARBA00023098"/>
    </source>
</evidence>
<dbReference type="PIRSF" id="PIRSF003085">
    <property type="entry name" value="CMAS"/>
    <property type="match status" value="1"/>
</dbReference>
<dbReference type="InterPro" id="IPR003333">
    <property type="entry name" value="CMAS"/>
</dbReference>
<dbReference type="GO" id="GO:0008825">
    <property type="term" value="F:cyclopropane-fatty-acyl-phospholipid synthase activity"/>
    <property type="evidence" value="ECO:0007669"/>
    <property type="project" value="UniProtKB-EC"/>
</dbReference>
<protein>
    <submittedName>
        <fullName evidence="6">Cyclopropane-fatty-acyl-phospholipid synthase</fullName>
        <ecNumber evidence="6">2.1.1.79</ecNumber>
    </submittedName>
</protein>
<comment type="similarity">
    <text evidence="1">Belongs to the CFA/CMAS family.</text>
</comment>
<dbReference type="EC" id="2.1.1.79" evidence="6"/>
<name>A0A0A1F7V5_9BURK</name>
<evidence type="ECO:0000313" key="7">
    <source>
        <dbReference type="Proteomes" id="UP000030302"/>
    </source>
</evidence>
<dbReference type="Gene3D" id="3.40.50.150">
    <property type="entry name" value="Vaccinia Virus protein VP39"/>
    <property type="match status" value="1"/>
</dbReference>
<dbReference type="OrthoDB" id="9782855at2"/>
<keyword evidence="5" id="KW-0443">Lipid metabolism</keyword>
<evidence type="ECO:0000256" key="4">
    <source>
        <dbReference type="ARBA" id="ARBA00022691"/>
    </source>
</evidence>
<gene>
    <name evidence="6" type="ORF">LT85_1625</name>
</gene>
<dbReference type="Pfam" id="PF02353">
    <property type="entry name" value="CMAS"/>
    <property type="match status" value="1"/>
</dbReference>
<keyword evidence="3 6" id="KW-0808">Transferase</keyword>
<dbReference type="GO" id="GO:0032259">
    <property type="term" value="P:methylation"/>
    <property type="evidence" value="ECO:0007669"/>
    <property type="project" value="UniProtKB-KW"/>
</dbReference>
<dbReference type="HOGENOM" id="CLU_026434_6_0_4"/>
<dbReference type="SUPFAM" id="SSF53335">
    <property type="entry name" value="S-adenosyl-L-methionine-dependent methyltransferases"/>
    <property type="match status" value="1"/>
</dbReference>
<keyword evidence="7" id="KW-1185">Reference proteome</keyword>
<sequence>MNNVKAGQPTPMIPDTNSAKIISKLFEHADIRLNGDRPWDMQIHDPAFFQKMFATWELGIGESYMDGDWDCEQLDEFFFRVTSHDLEQTVVGPAKIGFFLEILRQKLFNLQSRKRAFQVGEQHYDIGNDLFEKMLDSSMTYTCGYWPKAENLEQAQLHKLDLIFRKLELKPGERLLDIGCGWGGLARHAAQHYQAEVVGITVSKEQQKLAQARCAGLPVTIELIDYRELTGQFDKIVSVGMFEAVGAKNYDEYFDGVDRLLKADGLFLLHTIGNYETEKKRDVWLDKYIFPNGHLPSAKEITYALEGKFLIQDWHNFGQDYDRTLMAWWDNFDRAWPQLKDKYGERFYRMWKYFILSSAGFFRSGQGQLWQLVLSKRGHNTTYRSVR</sequence>
<dbReference type="InterPro" id="IPR050723">
    <property type="entry name" value="CFA/CMAS"/>
</dbReference>
<keyword evidence="4" id="KW-0949">S-adenosyl-L-methionine</keyword>
<dbReference type="NCBIfam" id="NF008686">
    <property type="entry name" value="PRK11705.1"/>
    <property type="match status" value="1"/>
</dbReference>
<evidence type="ECO:0000256" key="2">
    <source>
        <dbReference type="ARBA" id="ARBA00022603"/>
    </source>
</evidence>
<dbReference type="STRING" id="279058.LT85_1625"/>
<dbReference type="AlphaFoldDB" id="A0A0A1F7V5"/>
<evidence type="ECO:0000256" key="3">
    <source>
        <dbReference type="ARBA" id="ARBA00022679"/>
    </source>
</evidence>
<dbReference type="InterPro" id="IPR029063">
    <property type="entry name" value="SAM-dependent_MTases_sf"/>
</dbReference>
<dbReference type="EMBL" id="CP009962">
    <property type="protein sequence ID" value="AIY40783.1"/>
    <property type="molecule type" value="Genomic_DNA"/>
</dbReference>
<dbReference type="KEGG" id="care:LT85_1625"/>
<dbReference type="Proteomes" id="UP000030302">
    <property type="component" value="Chromosome"/>
</dbReference>